<feature type="compositionally biased region" description="Basic and acidic residues" evidence="1">
    <location>
        <begin position="240"/>
        <end position="273"/>
    </location>
</feature>
<proteinExistence type="predicted"/>
<feature type="transmembrane region" description="Helical" evidence="2">
    <location>
        <begin position="6"/>
        <end position="24"/>
    </location>
</feature>
<comment type="caution">
    <text evidence="3">The sequence shown here is derived from an EMBL/GenBank/DDBJ whole genome shotgun (WGS) entry which is preliminary data.</text>
</comment>
<feature type="region of interest" description="Disordered" evidence="1">
    <location>
        <begin position="236"/>
        <end position="273"/>
    </location>
</feature>
<keyword evidence="2" id="KW-0812">Transmembrane</keyword>
<reference evidence="4" key="1">
    <citation type="journal article" date="2019" name="Int. J. Syst. Evol. Microbiol.">
        <title>The Global Catalogue of Microorganisms (GCM) 10K type strain sequencing project: providing services to taxonomists for standard genome sequencing and annotation.</title>
        <authorList>
            <consortium name="The Broad Institute Genomics Platform"/>
            <consortium name="The Broad Institute Genome Sequencing Center for Infectious Disease"/>
            <person name="Wu L."/>
            <person name="Ma J."/>
        </authorList>
    </citation>
    <scope>NUCLEOTIDE SEQUENCE [LARGE SCALE GENOMIC DNA]</scope>
    <source>
        <strain evidence="4">KACC 13778</strain>
    </source>
</reference>
<evidence type="ECO:0000256" key="1">
    <source>
        <dbReference type="SAM" id="MobiDB-lite"/>
    </source>
</evidence>
<evidence type="ECO:0000313" key="4">
    <source>
        <dbReference type="Proteomes" id="UP001595956"/>
    </source>
</evidence>
<organism evidence="3 4">
    <name type="scientific">Nocardioides caricicola</name>
    <dbReference type="NCBI Taxonomy" id="634770"/>
    <lineage>
        <taxon>Bacteria</taxon>
        <taxon>Bacillati</taxon>
        <taxon>Actinomycetota</taxon>
        <taxon>Actinomycetes</taxon>
        <taxon>Propionibacteriales</taxon>
        <taxon>Nocardioidaceae</taxon>
        <taxon>Nocardioides</taxon>
    </lineage>
</organism>
<evidence type="ECO:0000256" key="2">
    <source>
        <dbReference type="SAM" id="Phobius"/>
    </source>
</evidence>
<gene>
    <name evidence="3" type="ORF">ACFPKY_14040</name>
</gene>
<feature type="transmembrane region" description="Helical" evidence="2">
    <location>
        <begin position="124"/>
        <end position="144"/>
    </location>
</feature>
<feature type="region of interest" description="Disordered" evidence="1">
    <location>
        <begin position="163"/>
        <end position="182"/>
    </location>
</feature>
<accession>A0ABW0N0X5</accession>
<name>A0ABW0N0X5_9ACTN</name>
<keyword evidence="2" id="KW-0472">Membrane</keyword>
<dbReference type="EMBL" id="JBHSMD010000004">
    <property type="protein sequence ID" value="MFC5494234.1"/>
    <property type="molecule type" value="Genomic_DNA"/>
</dbReference>
<sequence length="273" mass="29109">MDLSALIFVALAVAWAVYLVPKALRHHEDDVRSRSVDRFSHTMRVLARREPVDSRTSQLVTPGQPAVTVEAAPIEAAPAPAPSPAARRAAAKRATKRRRNVLGLILVATLAVTAVAAFGVISWWYVAIPVGVLAAWLVACRIMVKGERKALAPAARLPFVPAEEETEPATEVATTASAETETDEIDPMADTSAGMAAIVDPTLWDPVPVTLPTYVTKPAATRTVRTIAFDDTGVWTSGRTDADAQIAREADEADKADRAARQSREAGDRATGS</sequence>
<keyword evidence="2" id="KW-1133">Transmembrane helix</keyword>
<dbReference type="RefSeq" id="WP_345180137.1">
    <property type="nucleotide sequence ID" value="NZ_BAABFQ010000007.1"/>
</dbReference>
<protein>
    <submittedName>
        <fullName evidence="3">Uncharacterized protein</fullName>
    </submittedName>
</protein>
<dbReference type="Proteomes" id="UP001595956">
    <property type="component" value="Unassembled WGS sequence"/>
</dbReference>
<evidence type="ECO:0000313" key="3">
    <source>
        <dbReference type="EMBL" id="MFC5494234.1"/>
    </source>
</evidence>
<feature type="transmembrane region" description="Helical" evidence="2">
    <location>
        <begin position="101"/>
        <end position="118"/>
    </location>
</feature>
<feature type="compositionally biased region" description="Low complexity" evidence="1">
    <location>
        <begin position="169"/>
        <end position="179"/>
    </location>
</feature>
<keyword evidence="4" id="KW-1185">Reference proteome</keyword>